<sequence length="154" mass="16710">TVSLVQVSALGCVASYDLIISIFSQNPCSTEINPPLAFLPRSTSRTPPATTAAMAWRGSISRSLMSTARASLSRSSPPLSAPRRLRPPSPSSRLNSPRFSFSNPRTLGELGCTQSLMPLHSMVTGARMTSHLAVNVRAFCELSHGTFRRYCQDR</sequence>
<reference evidence="3" key="1">
    <citation type="journal article" date="2019" name="Curr. Biol.">
        <title>Genome Sequence of Striga asiatica Provides Insight into the Evolution of Plant Parasitism.</title>
        <authorList>
            <person name="Yoshida S."/>
            <person name="Kim S."/>
            <person name="Wafula E.K."/>
            <person name="Tanskanen J."/>
            <person name="Kim Y.M."/>
            <person name="Honaas L."/>
            <person name="Yang Z."/>
            <person name="Spallek T."/>
            <person name="Conn C.E."/>
            <person name="Ichihashi Y."/>
            <person name="Cheong K."/>
            <person name="Cui S."/>
            <person name="Der J.P."/>
            <person name="Gundlach H."/>
            <person name="Jiao Y."/>
            <person name="Hori C."/>
            <person name="Ishida J.K."/>
            <person name="Kasahara H."/>
            <person name="Kiba T."/>
            <person name="Kim M.S."/>
            <person name="Koo N."/>
            <person name="Laohavisit A."/>
            <person name="Lee Y.H."/>
            <person name="Lumba S."/>
            <person name="McCourt P."/>
            <person name="Mortimer J.C."/>
            <person name="Mutuku J.M."/>
            <person name="Nomura T."/>
            <person name="Sasaki-Sekimoto Y."/>
            <person name="Seto Y."/>
            <person name="Wang Y."/>
            <person name="Wakatake T."/>
            <person name="Sakakibara H."/>
            <person name="Demura T."/>
            <person name="Yamaguchi S."/>
            <person name="Yoneyama K."/>
            <person name="Manabe R.I."/>
            <person name="Nelson D.C."/>
            <person name="Schulman A.H."/>
            <person name="Timko M.P."/>
            <person name="dePamphilis C.W."/>
            <person name="Choi D."/>
            <person name="Shirasu K."/>
        </authorList>
    </citation>
    <scope>NUCLEOTIDE SEQUENCE [LARGE SCALE GENOMIC DNA]</scope>
    <source>
        <strain evidence="3">cv. UVA1</strain>
    </source>
</reference>
<protein>
    <submittedName>
        <fullName evidence="2">Nuclear fusion defective 6</fullName>
    </submittedName>
</protein>
<feature type="compositionally biased region" description="Low complexity" evidence="1">
    <location>
        <begin position="67"/>
        <end position="82"/>
    </location>
</feature>
<proteinExistence type="predicted"/>
<accession>A0A5A7PW49</accession>
<dbReference type="OrthoDB" id="1929591at2759"/>
<dbReference type="Proteomes" id="UP000325081">
    <property type="component" value="Unassembled WGS sequence"/>
</dbReference>
<dbReference type="PANTHER" id="PTHR33156:SF26">
    <property type="entry name" value="OS12G0592200 PROTEIN"/>
    <property type="match status" value="1"/>
</dbReference>
<feature type="region of interest" description="Disordered" evidence="1">
    <location>
        <begin position="67"/>
        <end position="98"/>
    </location>
</feature>
<comment type="caution">
    <text evidence="2">The sequence shown here is derived from an EMBL/GenBank/DDBJ whole genome shotgun (WGS) entry which is preliminary data.</text>
</comment>
<dbReference type="InterPro" id="IPR043459">
    <property type="entry name" value="NFD6/NOXY2-like"/>
</dbReference>
<organism evidence="2 3">
    <name type="scientific">Striga asiatica</name>
    <name type="common">Asiatic witchweed</name>
    <name type="synonym">Buchnera asiatica</name>
    <dbReference type="NCBI Taxonomy" id="4170"/>
    <lineage>
        <taxon>Eukaryota</taxon>
        <taxon>Viridiplantae</taxon>
        <taxon>Streptophyta</taxon>
        <taxon>Embryophyta</taxon>
        <taxon>Tracheophyta</taxon>
        <taxon>Spermatophyta</taxon>
        <taxon>Magnoliopsida</taxon>
        <taxon>eudicotyledons</taxon>
        <taxon>Gunneridae</taxon>
        <taxon>Pentapetalae</taxon>
        <taxon>asterids</taxon>
        <taxon>lamiids</taxon>
        <taxon>Lamiales</taxon>
        <taxon>Orobanchaceae</taxon>
        <taxon>Buchnereae</taxon>
        <taxon>Striga</taxon>
    </lineage>
</organism>
<feature type="non-terminal residue" evidence="2">
    <location>
        <position position="1"/>
    </location>
</feature>
<dbReference type="EMBL" id="BKCP01005239">
    <property type="protein sequence ID" value="GER36881.1"/>
    <property type="molecule type" value="Genomic_DNA"/>
</dbReference>
<dbReference type="PANTHER" id="PTHR33156">
    <property type="entry name" value="OS02G0230000 PROTEIN"/>
    <property type="match status" value="1"/>
</dbReference>
<name>A0A5A7PW49_STRAF</name>
<gene>
    <name evidence="2" type="ORF">STAS_13263</name>
</gene>
<keyword evidence="3" id="KW-1185">Reference proteome</keyword>
<evidence type="ECO:0000256" key="1">
    <source>
        <dbReference type="SAM" id="MobiDB-lite"/>
    </source>
</evidence>
<evidence type="ECO:0000313" key="3">
    <source>
        <dbReference type="Proteomes" id="UP000325081"/>
    </source>
</evidence>
<evidence type="ECO:0000313" key="2">
    <source>
        <dbReference type="EMBL" id="GER36881.1"/>
    </source>
</evidence>
<dbReference type="AlphaFoldDB" id="A0A5A7PW49"/>